<protein>
    <recommendedName>
        <fullName evidence="2">TNase-like domain-containing protein</fullName>
    </recommendedName>
</protein>
<feature type="chain" id="PRO_5012758485" description="TNase-like domain-containing protein" evidence="1">
    <location>
        <begin position="18"/>
        <end position="152"/>
    </location>
</feature>
<dbReference type="PANTHER" id="PTHR12302">
    <property type="entry name" value="EBNA2 BINDING PROTEIN P100"/>
    <property type="match status" value="1"/>
</dbReference>
<accession>A0A211ZQK0</accession>
<dbReference type="SMART" id="SM00318">
    <property type="entry name" value="SNc"/>
    <property type="match status" value="1"/>
</dbReference>
<keyword evidence="4" id="KW-1185">Reference proteome</keyword>
<evidence type="ECO:0000259" key="2">
    <source>
        <dbReference type="PROSITE" id="PS50830"/>
    </source>
</evidence>
<dbReference type="AlphaFoldDB" id="A0A211ZQK0"/>
<name>A0A211ZQK0_9PROT</name>
<feature type="domain" description="TNase-like" evidence="2">
    <location>
        <begin position="12"/>
        <end position="136"/>
    </location>
</feature>
<dbReference type="Proteomes" id="UP000196655">
    <property type="component" value="Unassembled WGS sequence"/>
</dbReference>
<dbReference type="Pfam" id="PF00565">
    <property type="entry name" value="SNase"/>
    <property type="match status" value="1"/>
</dbReference>
<comment type="caution">
    <text evidence="3">The sequence shown here is derived from an EMBL/GenBank/DDBJ whole genome shotgun (WGS) entry which is preliminary data.</text>
</comment>
<sequence length="152" mass="16750">MRAVIALLLALSSPALAAVEVVDGDTIRVDGQRVRLWGYDAPERRQTCMINGVERAIGEEATEGLKAILAGGELQCVTKDRDRYGRTVADCQAGGQSIGDAMVRSGWAWALPRYSRERFLPAQEEAERTGRGVWAGHANCEAPARFRQEHRR</sequence>
<dbReference type="SUPFAM" id="SSF50199">
    <property type="entry name" value="Staphylococcal nuclease"/>
    <property type="match status" value="1"/>
</dbReference>
<organism evidence="3 4">
    <name type="scientific">Inquilinus limosus</name>
    <dbReference type="NCBI Taxonomy" id="171674"/>
    <lineage>
        <taxon>Bacteria</taxon>
        <taxon>Pseudomonadati</taxon>
        <taxon>Pseudomonadota</taxon>
        <taxon>Alphaproteobacteria</taxon>
        <taxon>Rhodospirillales</taxon>
        <taxon>Rhodospirillaceae</taxon>
        <taxon>Inquilinus</taxon>
    </lineage>
</organism>
<evidence type="ECO:0000313" key="3">
    <source>
        <dbReference type="EMBL" id="OWJ67464.1"/>
    </source>
</evidence>
<dbReference type="PROSITE" id="PS50830">
    <property type="entry name" value="TNASE_3"/>
    <property type="match status" value="1"/>
</dbReference>
<dbReference type="PANTHER" id="PTHR12302:SF26">
    <property type="entry name" value="BLR1266 PROTEIN"/>
    <property type="match status" value="1"/>
</dbReference>
<dbReference type="Gene3D" id="2.40.50.90">
    <property type="match status" value="1"/>
</dbReference>
<reference evidence="4" key="1">
    <citation type="submission" date="2017-05" db="EMBL/GenBank/DDBJ databases">
        <authorList>
            <person name="Macchi M."/>
            <person name="Festa S."/>
            <person name="Coppotelli B.M."/>
            <person name="Morelli I.S."/>
        </authorList>
    </citation>
    <scope>NUCLEOTIDE SEQUENCE [LARGE SCALE GENOMIC DNA]</scope>
    <source>
        <strain evidence="4">I</strain>
    </source>
</reference>
<gene>
    <name evidence="3" type="ORF">BWR60_09670</name>
</gene>
<dbReference type="OrthoDB" id="9805504at2"/>
<dbReference type="RefSeq" id="WP_088150805.1">
    <property type="nucleotide sequence ID" value="NZ_NHON01000013.1"/>
</dbReference>
<dbReference type="EMBL" id="NHON01000013">
    <property type="protein sequence ID" value="OWJ67464.1"/>
    <property type="molecule type" value="Genomic_DNA"/>
</dbReference>
<evidence type="ECO:0000313" key="4">
    <source>
        <dbReference type="Proteomes" id="UP000196655"/>
    </source>
</evidence>
<dbReference type="InterPro" id="IPR035437">
    <property type="entry name" value="SNase_OB-fold_sf"/>
</dbReference>
<dbReference type="InterPro" id="IPR016071">
    <property type="entry name" value="Staphylococal_nuclease_OB-fold"/>
</dbReference>
<proteinExistence type="predicted"/>
<feature type="signal peptide" evidence="1">
    <location>
        <begin position="1"/>
        <end position="17"/>
    </location>
</feature>
<keyword evidence="1" id="KW-0732">Signal</keyword>
<evidence type="ECO:0000256" key="1">
    <source>
        <dbReference type="SAM" id="SignalP"/>
    </source>
</evidence>